<evidence type="ECO:0000313" key="1">
    <source>
        <dbReference type="EMBL" id="GGU62225.1"/>
    </source>
</evidence>
<reference evidence="1" key="2">
    <citation type="submission" date="2020-09" db="EMBL/GenBank/DDBJ databases">
        <authorList>
            <person name="Sun Q."/>
            <person name="Ohkuma M."/>
        </authorList>
    </citation>
    <scope>NUCLEOTIDE SEQUENCE</scope>
    <source>
        <strain evidence="1">JCM 4434</strain>
    </source>
</reference>
<reference evidence="1" key="1">
    <citation type="journal article" date="2014" name="Int. J. Syst. Evol. Microbiol.">
        <title>Complete genome sequence of Corynebacterium casei LMG S-19264T (=DSM 44701T), isolated from a smear-ripened cheese.</title>
        <authorList>
            <consortium name="US DOE Joint Genome Institute (JGI-PGF)"/>
            <person name="Walter F."/>
            <person name="Albersmeier A."/>
            <person name="Kalinowski J."/>
            <person name="Ruckert C."/>
        </authorList>
    </citation>
    <scope>NUCLEOTIDE SEQUENCE</scope>
    <source>
        <strain evidence="1">JCM 4434</strain>
    </source>
</reference>
<dbReference type="EMBL" id="BMUB01000002">
    <property type="protein sequence ID" value="GGU62225.1"/>
    <property type="molecule type" value="Genomic_DNA"/>
</dbReference>
<dbReference type="AlphaFoldDB" id="A0A8H9LMN3"/>
<organism evidence="1 2">
    <name type="scientific">Kitasatospora aureofaciens</name>
    <name type="common">Streptomyces aureofaciens</name>
    <dbReference type="NCBI Taxonomy" id="1894"/>
    <lineage>
        <taxon>Bacteria</taxon>
        <taxon>Bacillati</taxon>
        <taxon>Actinomycetota</taxon>
        <taxon>Actinomycetes</taxon>
        <taxon>Kitasatosporales</taxon>
        <taxon>Streptomycetaceae</taxon>
        <taxon>Kitasatospora</taxon>
    </lineage>
</organism>
<proteinExistence type="predicted"/>
<evidence type="ECO:0000313" key="2">
    <source>
        <dbReference type="Proteomes" id="UP000610124"/>
    </source>
</evidence>
<evidence type="ECO:0008006" key="3">
    <source>
        <dbReference type="Google" id="ProtNLM"/>
    </source>
</evidence>
<accession>A0A8H9LMN3</accession>
<dbReference type="SUPFAM" id="SSF53850">
    <property type="entry name" value="Periplasmic binding protein-like II"/>
    <property type="match status" value="1"/>
</dbReference>
<dbReference type="Proteomes" id="UP000610124">
    <property type="component" value="Unassembled WGS sequence"/>
</dbReference>
<protein>
    <recommendedName>
        <fullName evidence="3">Extracellular solute-binding protein</fullName>
    </recommendedName>
</protein>
<dbReference type="Pfam" id="PF13531">
    <property type="entry name" value="SBP_bac_11"/>
    <property type="match status" value="1"/>
</dbReference>
<comment type="caution">
    <text evidence="1">The sequence shown here is derived from an EMBL/GenBank/DDBJ whole genome shotgun (WGS) entry which is preliminary data.</text>
</comment>
<name>A0A8H9LMN3_KITAU</name>
<sequence length="375" mass="40114">MWSDEGEALGMRRALGVVAALALLGGVTYALVPDDGPDPRKTVTVTGLIGSEKRAFFESPEVKAELAKQGLEVHSDSTGSWTMSEQAKSNSGLDFAFPASTAPAREIQRNWGQQDSPLVPFYSPLVVVAHAPVAQVLKDNKLAAQDADSGVWTFRMDEYVNVLRANRRWQDLTNAEGHGDLAGPIYVTTTDPESSSSGALYVALLSYVLNNHQVVSDDAGVEAARPVLHQATAMQGGQKSSSDEPFRDFQAGVGNPLLFGYESQVASLTAQGQSAGDTVVMYPDTTVYSDHTIIARTENGRKLAALLQDDDALRTLEARFGFRPQARPGAFAELVKGSRQPAFAQDLNAARVKQSPVPSLDNLLKLTAAAKGSPK</sequence>
<gene>
    <name evidence="1" type="ORF">GCM10010502_11260</name>
</gene>